<evidence type="ECO:0000259" key="4">
    <source>
        <dbReference type="PROSITE" id="PS50048"/>
    </source>
</evidence>
<dbReference type="Pfam" id="PF00172">
    <property type="entry name" value="Zn_clus"/>
    <property type="match status" value="1"/>
</dbReference>
<reference evidence="5" key="1">
    <citation type="journal article" date="2020" name="Stud. Mycol.">
        <title>101 Dothideomycetes genomes: a test case for predicting lifestyles and emergence of pathogens.</title>
        <authorList>
            <person name="Haridas S."/>
            <person name="Albert R."/>
            <person name="Binder M."/>
            <person name="Bloem J."/>
            <person name="Labutti K."/>
            <person name="Salamov A."/>
            <person name="Andreopoulos B."/>
            <person name="Baker S."/>
            <person name="Barry K."/>
            <person name="Bills G."/>
            <person name="Bluhm B."/>
            <person name="Cannon C."/>
            <person name="Castanera R."/>
            <person name="Culley D."/>
            <person name="Daum C."/>
            <person name="Ezra D."/>
            <person name="Gonzalez J."/>
            <person name="Henrissat B."/>
            <person name="Kuo A."/>
            <person name="Liang C."/>
            <person name="Lipzen A."/>
            <person name="Lutzoni F."/>
            <person name="Magnuson J."/>
            <person name="Mondo S."/>
            <person name="Nolan M."/>
            <person name="Ohm R."/>
            <person name="Pangilinan J."/>
            <person name="Park H.-J."/>
            <person name="Ramirez L."/>
            <person name="Alfaro M."/>
            <person name="Sun H."/>
            <person name="Tritt A."/>
            <person name="Yoshinaga Y."/>
            <person name="Zwiers L.-H."/>
            <person name="Turgeon B."/>
            <person name="Goodwin S."/>
            <person name="Spatafora J."/>
            <person name="Crous P."/>
            <person name="Grigoriev I."/>
        </authorList>
    </citation>
    <scope>NUCLEOTIDE SEQUENCE</scope>
    <source>
        <strain evidence="5">CBS 113389</strain>
    </source>
</reference>
<dbReference type="OrthoDB" id="10067394at2759"/>
<dbReference type="GO" id="GO:0006351">
    <property type="term" value="P:DNA-templated transcription"/>
    <property type="evidence" value="ECO:0007669"/>
    <property type="project" value="InterPro"/>
</dbReference>
<dbReference type="GO" id="GO:0000981">
    <property type="term" value="F:DNA-binding transcription factor activity, RNA polymerase II-specific"/>
    <property type="evidence" value="ECO:0007669"/>
    <property type="project" value="InterPro"/>
</dbReference>
<dbReference type="SMART" id="SM00066">
    <property type="entry name" value="GAL4"/>
    <property type="match status" value="1"/>
</dbReference>
<dbReference type="CDD" id="cd00067">
    <property type="entry name" value="GAL4"/>
    <property type="match status" value="1"/>
</dbReference>
<accession>A0A6A6PGT6</accession>
<dbReference type="Proteomes" id="UP000799767">
    <property type="component" value="Unassembled WGS sequence"/>
</dbReference>
<dbReference type="AlphaFoldDB" id="A0A6A6PGT6"/>
<dbReference type="CDD" id="cd12148">
    <property type="entry name" value="fungal_TF_MHR"/>
    <property type="match status" value="1"/>
</dbReference>
<dbReference type="InterPro" id="IPR001138">
    <property type="entry name" value="Zn2Cys6_DnaBD"/>
</dbReference>
<dbReference type="InterPro" id="IPR007219">
    <property type="entry name" value="XnlR_reg_dom"/>
</dbReference>
<dbReference type="PROSITE" id="PS50048">
    <property type="entry name" value="ZN2_CY6_FUNGAL_2"/>
    <property type="match status" value="1"/>
</dbReference>
<dbReference type="RefSeq" id="XP_033585077.1">
    <property type="nucleotide sequence ID" value="XM_033735789.1"/>
</dbReference>
<dbReference type="GO" id="GO:0003677">
    <property type="term" value="F:DNA binding"/>
    <property type="evidence" value="ECO:0007669"/>
    <property type="project" value="InterPro"/>
</dbReference>
<dbReference type="PANTHER" id="PTHR47431">
    <property type="entry name" value="ZN(II)2CYS6 TRANSCRIPTION FACTOR (EUROFUNG)-RELATED"/>
    <property type="match status" value="1"/>
</dbReference>
<keyword evidence="6" id="KW-1185">Reference proteome</keyword>
<protein>
    <recommendedName>
        <fullName evidence="4">Zn(2)-C6 fungal-type domain-containing protein</fullName>
    </recommendedName>
</protein>
<evidence type="ECO:0000256" key="3">
    <source>
        <dbReference type="SAM" id="MobiDB-lite"/>
    </source>
</evidence>
<dbReference type="PANTHER" id="PTHR47431:SF2">
    <property type="entry name" value="ZN(II)2CYS6 TRANSCRIPTION FACTOR (EUROFUNG)"/>
    <property type="match status" value="1"/>
</dbReference>
<keyword evidence="1" id="KW-0479">Metal-binding</keyword>
<feature type="region of interest" description="Disordered" evidence="3">
    <location>
        <begin position="114"/>
        <end position="138"/>
    </location>
</feature>
<dbReference type="GeneID" id="54476791"/>
<evidence type="ECO:0000313" key="5">
    <source>
        <dbReference type="EMBL" id="KAF2478507.1"/>
    </source>
</evidence>
<dbReference type="PROSITE" id="PS00463">
    <property type="entry name" value="ZN2_CY6_FUNGAL_1"/>
    <property type="match status" value="1"/>
</dbReference>
<evidence type="ECO:0000256" key="2">
    <source>
        <dbReference type="ARBA" id="ARBA00023242"/>
    </source>
</evidence>
<dbReference type="InterPro" id="IPR036864">
    <property type="entry name" value="Zn2-C6_fun-type_DNA-bd_sf"/>
</dbReference>
<keyword evidence="2" id="KW-0539">Nucleus</keyword>
<feature type="domain" description="Zn(2)-C6 fungal-type" evidence="4">
    <location>
        <begin position="17"/>
        <end position="47"/>
    </location>
</feature>
<evidence type="ECO:0000313" key="6">
    <source>
        <dbReference type="Proteomes" id="UP000799767"/>
    </source>
</evidence>
<organism evidence="5 6">
    <name type="scientific">Neohortaea acidophila</name>
    <dbReference type="NCBI Taxonomy" id="245834"/>
    <lineage>
        <taxon>Eukaryota</taxon>
        <taxon>Fungi</taxon>
        <taxon>Dikarya</taxon>
        <taxon>Ascomycota</taxon>
        <taxon>Pezizomycotina</taxon>
        <taxon>Dothideomycetes</taxon>
        <taxon>Dothideomycetidae</taxon>
        <taxon>Mycosphaerellales</taxon>
        <taxon>Teratosphaeriaceae</taxon>
        <taxon>Neohortaea</taxon>
    </lineage>
</organism>
<feature type="region of interest" description="Disordered" evidence="3">
    <location>
        <begin position="51"/>
        <end position="77"/>
    </location>
</feature>
<dbReference type="GO" id="GO:0008270">
    <property type="term" value="F:zinc ion binding"/>
    <property type="evidence" value="ECO:0007669"/>
    <property type="project" value="InterPro"/>
</dbReference>
<name>A0A6A6PGT6_9PEZI</name>
<dbReference type="Gene3D" id="4.10.240.10">
    <property type="entry name" value="Zn(2)-C6 fungal-type DNA-binding domain"/>
    <property type="match status" value="1"/>
</dbReference>
<gene>
    <name evidence="5" type="ORF">BDY17DRAFT_314185</name>
</gene>
<dbReference type="SUPFAM" id="SSF57701">
    <property type="entry name" value="Zn2/Cys6 DNA-binding domain"/>
    <property type="match status" value="1"/>
</dbReference>
<sequence length="597" mass="65291">MASMSKQQRTVGPSALACTACRLKHLKCDRTSPPCTRCARHGLACKYTPSRRGLRRTPDHANQQFPVNLPQQQDSRPLPFVLPPTPSSVTTGFIGPDHTLTGLDVHIPSVRTGLAAASSQPTRRPPGEVLGTDSMSSGPFALSQQDEDHLVNLYYYHFHPVHPVLLPHSRFNKHAYPSHLRLVVQLIGSRYTSAFASDTLKEATATSMTGIAKLETDPVHLIQSLLLYAIYLHASTDRSLALSVCAKASDLALEIGLHRADYVVEHGAQGVLLDESLRRTWWELFVLDGYFAALHRQMAFRCNAVEVTAQLPCEERWYCEGLIPPEARTLEQFDRRYFADGDEAFSSACYRIDSIRILGRVLAVAAGPRNGADDARLIDNAIVAWKLHLPLAKAGALDCFGNVDPIMLQAHAYISMAGILLHFPRSELLLTGRTAADIACAARLTQAFPTSAQHAAKAILASKDLADLANLAMGKHSPLFACSLVFGCIVQLSTCSADSHDGMIQGRDRVALMTGALKSIHRHWDIAGEVLRPLNKLANAVFSPQHPTVSIGISLPEDAWADVDAMLGTASWLDFFPTADIGGRDRRMEGMDEGIYR</sequence>
<dbReference type="EMBL" id="MU001645">
    <property type="protein sequence ID" value="KAF2478507.1"/>
    <property type="molecule type" value="Genomic_DNA"/>
</dbReference>
<proteinExistence type="predicted"/>
<feature type="compositionally biased region" description="Polar residues" evidence="3">
    <location>
        <begin position="60"/>
        <end position="75"/>
    </location>
</feature>
<dbReference type="Pfam" id="PF04082">
    <property type="entry name" value="Fungal_trans"/>
    <property type="match status" value="1"/>
</dbReference>
<evidence type="ECO:0000256" key="1">
    <source>
        <dbReference type="ARBA" id="ARBA00022723"/>
    </source>
</evidence>